<dbReference type="InterPro" id="IPR036162">
    <property type="entry name" value="Resolvase-like_N_sf"/>
</dbReference>
<dbReference type="Gene3D" id="3.90.1750.20">
    <property type="entry name" value="Putative Large Serine Recombinase, Chain B, Domain 2"/>
    <property type="match status" value="1"/>
</dbReference>
<evidence type="ECO:0000313" key="2">
    <source>
        <dbReference type="EMBL" id="MCR6484007.1"/>
    </source>
</evidence>
<dbReference type="InterPro" id="IPR006119">
    <property type="entry name" value="Resolv_N"/>
</dbReference>
<evidence type="ECO:0000313" key="3">
    <source>
        <dbReference type="Proteomes" id="UP001144096"/>
    </source>
</evidence>
<dbReference type="PANTHER" id="PTHR30461">
    <property type="entry name" value="DNA-INVERTASE FROM LAMBDOID PROPHAGE"/>
    <property type="match status" value="1"/>
</dbReference>
<dbReference type="SMART" id="SM00857">
    <property type="entry name" value="Resolvase"/>
    <property type="match status" value="1"/>
</dbReference>
<dbReference type="Pfam" id="PF13408">
    <property type="entry name" value="Zn_ribbon_recom"/>
    <property type="match status" value="1"/>
</dbReference>
<dbReference type="InterPro" id="IPR011109">
    <property type="entry name" value="DNA_bind_recombinase_dom"/>
</dbReference>
<dbReference type="Gene3D" id="3.40.50.1390">
    <property type="entry name" value="Resolvase, N-terminal catalytic domain"/>
    <property type="match status" value="1"/>
</dbReference>
<dbReference type="Pfam" id="PF07508">
    <property type="entry name" value="Recombinase"/>
    <property type="match status" value="1"/>
</dbReference>
<dbReference type="Pfam" id="PF00239">
    <property type="entry name" value="Resolvase"/>
    <property type="match status" value="1"/>
</dbReference>
<accession>A0A9X2NBF1</accession>
<dbReference type="PANTHER" id="PTHR30461:SF23">
    <property type="entry name" value="DNA RECOMBINASE-RELATED"/>
    <property type="match status" value="1"/>
</dbReference>
<dbReference type="GO" id="GO:0003677">
    <property type="term" value="F:DNA binding"/>
    <property type="evidence" value="ECO:0007669"/>
    <property type="project" value="InterPro"/>
</dbReference>
<organism evidence="2 3">
    <name type="scientific">Amycolatopsis iheyensis</name>
    <dbReference type="NCBI Taxonomy" id="2945988"/>
    <lineage>
        <taxon>Bacteria</taxon>
        <taxon>Bacillati</taxon>
        <taxon>Actinomycetota</taxon>
        <taxon>Actinomycetes</taxon>
        <taxon>Pseudonocardiales</taxon>
        <taxon>Pseudonocardiaceae</taxon>
        <taxon>Amycolatopsis</taxon>
    </lineage>
</organism>
<dbReference type="InterPro" id="IPR025827">
    <property type="entry name" value="Zn_ribbon_recom_dom"/>
</dbReference>
<dbReference type="Proteomes" id="UP001144096">
    <property type="component" value="Unassembled WGS sequence"/>
</dbReference>
<protein>
    <submittedName>
        <fullName evidence="2">Recombinase family protein</fullName>
    </submittedName>
</protein>
<gene>
    <name evidence="2" type="ORF">M8542_14375</name>
</gene>
<name>A0A9X2NBF1_9PSEU</name>
<dbReference type="RefSeq" id="WP_257920645.1">
    <property type="nucleotide sequence ID" value="NZ_JAMXQV010000007.1"/>
</dbReference>
<dbReference type="GO" id="GO:0000150">
    <property type="term" value="F:DNA strand exchange activity"/>
    <property type="evidence" value="ECO:0007669"/>
    <property type="project" value="InterPro"/>
</dbReference>
<reference evidence="2" key="1">
    <citation type="submission" date="2022-06" db="EMBL/GenBank/DDBJ databases">
        <title>Amycolatopsis iheyaensis sp. nov., a new species of the genus Amycolatopsis isolated from soil in Iheya island, Japan.</title>
        <authorList>
            <person name="Ngamcharungchit C."/>
            <person name="Kanto H."/>
            <person name="Take A."/>
            <person name="Intra B."/>
            <person name="Matsumoto A."/>
            <person name="Panbangred W."/>
            <person name="Inahashi Y."/>
        </authorList>
    </citation>
    <scope>NUCLEOTIDE SEQUENCE</scope>
    <source>
        <strain evidence="2">OK19-0408</strain>
    </source>
</reference>
<keyword evidence="3" id="KW-1185">Reference proteome</keyword>
<evidence type="ECO:0000259" key="1">
    <source>
        <dbReference type="PROSITE" id="PS51737"/>
    </source>
</evidence>
<sequence>MTSSAEHDPWAALDALWGRGTAKPVDATVDATAFYGRCSTEDNQDPQTSRGWQLGNARRFIEPRGGTIVAEYFDVGESRSVPWHRRPAAAQLLLDLKDRGRGWTAVVVGEGTRCWFGNQFSLTAPRLAAYGVDLWVPELGGRYEARNPSHAMLMSLLGGMSESERRHVQLRVRAAMDAQVRNEGRHQGGRAPYGYVVVDGGVHPHPRKAAEGLHLRVLQLDPEAAVVVARIFAEYLESHTDREIASALNRDGIPCPSARCPAQNRHRPCDGWQASTVRAILENPRYTGYAVFGRWTKHDVLLDPDDVAAGHAVRFRRAAPGDAVRSERPAHPGIVSVADFTQVQLLRRAKARGGSMIERAARRTVHQYRFRGLIRCALCGRKMESSINGGRIYYRCRARTLPTRARPADHPATVYLREDAVVQRVGPWIAANQLAGAAGLPGSGQREATAGAADAYRALGLGLQFDPNSATLTGVIASQSVGRVEPAAATRRTWTNVP</sequence>
<dbReference type="SUPFAM" id="SSF53041">
    <property type="entry name" value="Resolvase-like"/>
    <property type="match status" value="1"/>
</dbReference>
<proteinExistence type="predicted"/>
<dbReference type="AlphaFoldDB" id="A0A9X2NBF1"/>
<dbReference type="CDD" id="cd00338">
    <property type="entry name" value="Ser_Recombinase"/>
    <property type="match status" value="1"/>
</dbReference>
<feature type="domain" description="Recombinase" evidence="1">
    <location>
        <begin position="192"/>
        <end position="353"/>
    </location>
</feature>
<dbReference type="InterPro" id="IPR038109">
    <property type="entry name" value="DNA_bind_recomb_sf"/>
</dbReference>
<dbReference type="InterPro" id="IPR050639">
    <property type="entry name" value="SSR_resolvase"/>
</dbReference>
<dbReference type="PROSITE" id="PS51737">
    <property type="entry name" value="RECOMBINASE_DNA_BIND"/>
    <property type="match status" value="1"/>
</dbReference>
<comment type="caution">
    <text evidence="2">The sequence shown here is derived from an EMBL/GenBank/DDBJ whole genome shotgun (WGS) entry which is preliminary data.</text>
</comment>
<dbReference type="EMBL" id="JAMXQV010000007">
    <property type="protein sequence ID" value="MCR6484007.1"/>
    <property type="molecule type" value="Genomic_DNA"/>
</dbReference>